<evidence type="ECO:0000313" key="2">
    <source>
        <dbReference type="Proteomes" id="UP000694845"/>
    </source>
</evidence>
<gene>
    <name evidence="3" type="primary">LOC110979119</name>
</gene>
<name>A0A8B7YFD0_ACAPL</name>
<evidence type="ECO:0000256" key="1">
    <source>
        <dbReference type="SAM" id="MobiDB-lite"/>
    </source>
</evidence>
<feature type="region of interest" description="Disordered" evidence="1">
    <location>
        <begin position="369"/>
        <end position="415"/>
    </location>
</feature>
<feature type="compositionally biased region" description="Gly residues" evidence="1">
    <location>
        <begin position="371"/>
        <end position="384"/>
    </location>
</feature>
<feature type="compositionally biased region" description="Basic residues" evidence="1">
    <location>
        <begin position="387"/>
        <end position="409"/>
    </location>
</feature>
<organism evidence="2 3">
    <name type="scientific">Acanthaster planci</name>
    <name type="common">Crown-of-thorns starfish</name>
    <dbReference type="NCBI Taxonomy" id="133434"/>
    <lineage>
        <taxon>Eukaryota</taxon>
        <taxon>Metazoa</taxon>
        <taxon>Echinodermata</taxon>
        <taxon>Eleutherozoa</taxon>
        <taxon>Asterozoa</taxon>
        <taxon>Asteroidea</taxon>
        <taxon>Valvatacea</taxon>
        <taxon>Valvatida</taxon>
        <taxon>Acanthasteridae</taxon>
        <taxon>Acanthaster</taxon>
    </lineage>
</organism>
<accession>A0A8B7YFD0</accession>
<reference evidence="3" key="1">
    <citation type="submission" date="2025-08" db="UniProtKB">
        <authorList>
            <consortium name="RefSeq"/>
        </authorList>
    </citation>
    <scope>IDENTIFICATION</scope>
</reference>
<evidence type="ECO:0000313" key="3">
    <source>
        <dbReference type="RefSeq" id="XP_022090361.1"/>
    </source>
</evidence>
<protein>
    <submittedName>
        <fullName evidence="3">Uncharacterized protein LOC110979119</fullName>
    </submittedName>
</protein>
<feature type="compositionally biased region" description="Polar residues" evidence="1">
    <location>
        <begin position="282"/>
        <end position="300"/>
    </location>
</feature>
<dbReference type="Proteomes" id="UP000694845">
    <property type="component" value="Unplaced"/>
</dbReference>
<proteinExistence type="predicted"/>
<dbReference type="GeneID" id="110979119"/>
<dbReference type="Gene3D" id="2.10.50.10">
    <property type="entry name" value="Tumor Necrosis Factor Receptor, subunit A, domain 2"/>
    <property type="match status" value="1"/>
</dbReference>
<dbReference type="KEGG" id="aplc:110979119"/>
<dbReference type="AlphaFoldDB" id="A0A8B7YFD0"/>
<dbReference type="RefSeq" id="XP_022090361.1">
    <property type="nucleotide sequence ID" value="XM_022234669.1"/>
</dbReference>
<sequence>MSLSNSEMTAFTSIFVLFWALPVSWMIVLSDASGLSSDVNSSVSEHGREERAAQDFTEGPNGELCILFRQEHDLYYDHIDGDGRECRCEACRPGRILSQNCTCDPLSPEYQIPVCTLVEKGKQRMPYVNICSRGFDCKSCDDPWTVKSECDPSGYDDTECECVKQGFYQPDREHCLPIPRCDKGCEAVPGHGEFGSEIRCQQCSEGYHQPHDDSSDKCRRTRVCTVREGTIYADAICLNDPEVGMATGHPDTITGANLEVTNKGGETTVRPEVDVTKAVSDAPTTESGNLPSTEEASNNNTDPIQCQDCEKCAPVGVQCVTHIAAFVAGIVVCCLKQIWSCLCSLWIRLRSIRRRGSYVIAPQRSVSLEEGGAGRAGGAGGAGGAARNKKNKKGNTRKRSTSSSKKKGRSSVSKL</sequence>
<feature type="region of interest" description="Disordered" evidence="1">
    <location>
        <begin position="277"/>
        <end position="300"/>
    </location>
</feature>
<keyword evidence="2" id="KW-1185">Reference proteome</keyword>